<sequence length="91" mass="10251">MSTAPNLPLPPRRPEEPHPLRTIREIRESLPERQLGHFDAELADTDIDALPEMLHRWATLGSDGFLDRLESAPFEGLEFGRRSYDDAAGGE</sequence>
<dbReference type="Proteomes" id="UP000252004">
    <property type="component" value="Chromosome"/>
</dbReference>
<proteinExistence type="predicted"/>
<gene>
    <name evidence="1" type="ORF">C0216_29770</name>
</gene>
<dbReference type="AlphaFoldDB" id="A0A344U829"/>
<organism evidence="1 2">
    <name type="scientific">Streptomyces globosus</name>
    <dbReference type="NCBI Taxonomy" id="68209"/>
    <lineage>
        <taxon>Bacteria</taxon>
        <taxon>Bacillati</taxon>
        <taxon>Actinomycetota</taxon>
        <taxon>Actinomycetes</taxon>
        <taxon>Kitasatosporales</taxon>
        <taxon>Streptomycetaceae</taxon>
        <taxon>Streptomyces</taxon>
    </lineage>
</organism>
<reference evidence="1 2" key="1">
    <citation type="submission" date="2018-01" db="EMBL/GenBank/DDBJ databases">
        <title>Draft genome Sequence of streptomyces globosus LZH-48.</title>
        <authorList>
            <person name="Ran K."/>
            <person name="Li Z."/>
            <person name="Wei S."/>
            <person name="Dong R."/>
        </authorList>
    </citation>
    <scope>NUCLEOTIDE SEQUENCE [LARGE SCALE GENOMIC DNA]</scope>
    <source>
        <strain evidence="1 2">LZH-48</strain>
    </source>
</reference>
<keyword evidence="2" id="KW-1185">Reference proteome</keyword>
<dbReference type="OrthoDB" id="4232098at2"/>
<dbReference type="EMBL" id="CP030862">
    <property type="protein sequence ID" value="AXE27050.1"/>
    <property type="molecule type" value="Genomic_DNA"/>
</dbReference>
<protein>
    <submittedName>
        <fullName evidence="1">Uncharacterized protein</fullName>
    </submittedName>
</protein>
<dbReference type="KEGG" id="sgz:C0216_29770"/>
<dbReference type="RefSeq" id="WP_114058219.1">
    <property type="nucleotide sequence ID" value="NZ_CP030862.1"/>
</dbReference>
<name>A0A344U829_9ACTN</name>
<accession>A0A344U829</accession>
<evidence type="ECO:0000313" key="2">
    <source>
        <dbReference type="Proteomes" id="UP000252004"/>
    </source>
</evidence>
<evidence type="ECO:0000313" key="1">
    <source>
        <dbReference type="EMBL" id="AXE27050.1"/>
    </source>
</evidence>